<reference evidence="2" key="1">
    <citation type="journal article" date="2011" name="Nat. Commun.">
        <title>Effector diversification within compartments of the Leptosphaeria maculans genome affected by Repeat-Induced Point mutations.</title>
        <authorList>
            <person name="Rouxel T."/>
            <person name="Grandaubert J."/>
            <person name="Hane J.K."/>
            <person name="Hoede C."/>
            <person name="van de Wouw A.P."/>
            <person name="Couloux A."/>
            <person name="Dominguez V."/>
            <person name="Anthouard V."/>
            <person name="Bally P."/>
            <person name="Bourras S."/>
            <person name="Cozijnsen A.J."/>
            <person name="Ciuffetti L.M."/>
            <person name="Degrave A."/>
            <person name="Dilmaghani A."/>
            <person name="Duret L."/>
            <person name="Fudal I."/>
            <person name="Goodwin S.B."/>
            <person name="Gout L."/>
            <person name="Glaser N."/>
            <person name="Linglin J."/>
            <person name="Kema G.H.J."/>
            <person name="Lapalu N."/>
            <person name="Lawrence C.B."/>
            <person name="May K."/>
            <person name="Meyer M."/>
            <person name="Ollivier B."/>
            <person name="Poulain J."/>
            <person name="Schoch C.L."/>
            <person name="Simon A."/>
            <person name="Spatafora J.W."/>
            <person name="Stachowiak A."/>
            <person name="Turgeon B.G."/>
            <person name="Tyler B.M."/>
            <person name="Vincent D."/>
            <person name="Weissenbach J."/>
            <person name="Amselem J."/>
            <person name="Quesneville H."/>
            <person name="Oliver R.P."/>
            <person name="Wincker P."/>
            <person name="Balesdent M.-H."/>
            <person name="Howlett B.J."/>
        </authorList>
    </citation>
    <scope>NUCLEOTIDE SEQUENCE [LARGE SCALE GENOMIC DNA]</scope>
    <source>
        <strain evidence="2">JN3 / isolate v23.1.3 / race Av1-4-5-6-7-8</strain>
    </source>
</reference>
<dbReference type="eggNOG" id="ENOG502SB0Z">
    <property type="taxonomic scope" value="Eukaryota"/>
</dbReference>
<dbReference type="GeneID" id="13286265"/>
<dbReference type="InParanoid" id="E5A3K5"/>
<evidence type="ECO:0000313" key="1">
    <source>
        <dbReference type="EMBL" id="CBX98218.1"/>
    </source>
</evidence>
<dbReference type="AlphaFoldDB" id="E5A3K5"/>
<dbReference type="VEuPathDB" id="FungiDB:LEMA_P096270.1"/>
<evidence type="ECO:0000313" key="2">
    <source>
        <dbReference type="Proteomes" id="UP000002668"/>
    </source>
</evidence>
<organism evidence="2">
    <name type="scientific">Leptosphaeria maculans (strain JN3 / isolate v23.1.3 / race Av1-4-5-6-7-8)</name>
    <name type="common">Blackleg fungus</name>
    <name type="synonym">Phoma lingam</name>
    <dbReference type="NCBI Taxonomy" id="985895"/>
    <lineage>
        <taxon>Eukaryota</taxon>
        <taxon>Fungi</taxon>
        <taxon>Dikarya</taxon>
        <taxon>Ascomycota</taxon>
        <taxon>Pezizomycotina</taxon>
        <taxon>Dothideomycetes</taxon>
        <taxon>Pleosporomycetidae</taxon>
        <taxon>Pleosporales</taxon>
        <taxon>Pleosporineae</taxon>
        <taxon>Leptosphaeriaceae</taxon>
        <taxon>Plenodomus</taxon>
        <taxon>Plenodomus lingam/Leptosphaeria maculans species complex</taxon>
    </lineage>
</organism>
<sequence>MSFLPIISDLISPLRRLLGPAPPPPPTGPFTPTYKDVCHARALLRTLDLPTELVLQILDYAQYWPVYEYSSHIPREASAETRHFRPCVATVCYEAAIFDNVIYDDIRKSGERCQVKSVEFEVVSRDQGWTSQNTQGTFETTSWTEVSIMRDTTGKPHRSCNFTLEGIYDSPASLHARLADQERDWELVKRPESASMGPQDGEGHFAWYLQGNCVAAGNREYHVSWTGDGFQGNEGSGTGEGFVRELKDGDRILIWARAKYPGWQCHVDYIKIVVRYGF</sequence>
<dbReference type="OMA" id="DEYRIVW"/>
<accession>E5A3K5</accession>
<dbReference type="Proteomes" id="UP000002668">
    <property type="component" value="Genome"/>
</dbReference>
<proteinExistence type="predicted"/>
<dbReference type="HOGENOM" id="CLU_041809_1_0_1"/>
<protein>
    <submittedName>
        <fullName evidence="1">Uncharacterized protein</fullName>
    </submittedName>
</protein>
<gene>
    <name evidence="1" type="ORF">LEMA_P096270.1</name>
</gene>
<dbReference type="EMBL" id="FP929133">
    <property type="protein sequence ID" value="CBX98218.1"/>
    <property type="molecule type" value="Genomic_DNA"/>
</dbReference>
<dbReference type="OrthoDB" id="66095at2759"/>
<keyword evidence="2" id="KW-1185">Reference proteome</keyword>
<name>E5A3K5_LEPMJ</name>
<dbReference type="RefSeq" id="XP_003841697.1">
    <property type="nucleotide sequence ID" value="XM_003841649.1"/>
</dbReference>
<dbReference type="STRING" id="985895.E5A3K5"/>